<evidence type="ECO:0000256" key="10">
    <source>
        <dbReference type="ARBA" id="ARBA00023284"/>
    </source>
</evidence>
<dbReference type="Pfam" id="PF13848">
    <property type="entry name" value="Thioredoxin_6"/>
    <property type="match status" value="1"/>
</dbReference>
<dbReference type="FunFam" id="3.40.30.10:FF:000042">
    <property type="entry name" value="protein disulfide-isomerase A2"/>
    <property type="match status" value="1"/>
</dbReference>
<evidence type="ECO:0000256" key="9">
    <source>
        <dbReference type="ARBA" id="ARBA00023235"/>
    </source>
</evidence>
<feature type="compositionally biased region" description="Acidic residues" evidence="14">
    <location>
        <begin position="471"/>
        <end position="497"/>
    </location>
</feature>
<reference evidence="17" key="1">
    <citation type="journal article" date="2013" name="Genome Biol. Evol.">
        <title>Punctuated emergences of genetic and phenotypic innovations in eumetazoan, bilaterian, euteleostome, and hominidae ancestors.</title>
        <authorList>
            <person name="Wenger Y."/>
            <person name="Galliot B."/>
        </authorList>
    </citation>
    <scope>NUCLEOTIDE SEQUENCE</scope>
    <source>
        <tissue evidence="17">Whole animals</tissue>
    </source>
</reference>
<comment type="subcellular location">
    <subcellularLocation>
        <location evidence="2">Endoplasmic reticulum lumen</location>
    </subcellularLocation>
</comment>
<evidence type="ECO:0000256" key="8">
    <source>
        <dbReference type="ARBA" id="ARBA00023157"/>
    </source>
</evidence>
<name>T2MHU7_HYDVU</name>
<evidence type="ECO:0000256" key="7">
    <source>
        <dbReference type="ARBA" id="ARBA00022824"/>
    </source>
</evidence>
<evidence type="ECO:0000256" key="3">
    <source>
        <dbReference type="ARBA" id="ARBA00006347"/>
    </source>
</evidence>
<proteinExistence type="evidence at transcript level"/>
<evidence type="ECO:0000256" key="1">
    <source>
        <dbReference type="ARBA" id="ARBA00001182"/>
    </source>
</evidence>
<dbReference type="NCBIfam" id="TIGR01126">
    <property type="entry name" value="pdi_dom"/>
    <property type="match status" value="2"/>
</dbReference>
<evidence type="ECO:0000256" key="13">
    <source>
        <dbReference type="RuleBase" id="RU361130"/>
    </source>
</evidence>
<evidence type="ECO:0000256" key="5">
    <source>
        <dbReference type="ARBA" id="ARBA00022729"/>
    </source>
</evidence>
<dbReference type="CDD" id="cd02981">
    <property type="entry name" value="PDI_b_family"/>
    <property type="match status" value="1"/>
</dbReference>
<evidence type="ECO:0000256" key="2">
    <source>
        <dbReference type="ARBA" id="ARBA00004319"/>
    </source>
</evidence>
<dbReference type="SUPFAM" id="SSF52833">
    <property type="entry name" value="Thioredoxin-like"/>
    <property type="match status" value="4"/>
</dbReference>
<dbReference type="PANTHER" id="PTHR18929">
    <property type="entry name" value="PROTEIN DISULFIDE ISOMERASE"/>
    <property type="match status" value="1"/>
</dbReference>
<protein>
    <recommendedName>
        <fullName evidence="4 13">Protein disulfide-isomerase</fullName>
        <ecNumber evidence="4 13">5.3.4.1</ecNumber>
    </recommendedName>
</protein>
<organism evidence="17">
    <name type="scientific">Hydra vulgaris</name>
    <name type="common">Hydra</name>
    <name type="synonym">Hydra attenuata</name>
    <dbReference type="NCBI Taxonomy" id="6087"/>
    <lineage>
        <taxon>Eukaryota</taxon>
        <taxon>Metazoa</taxon>
        <taxon>Cnidaria</taxon>
        <taxon>Hydrozoa</taxon>
        <taxon>Hydroidolina</taxon>
        <taxon>Anthoathecata</taxon>
        <taxon>Aplanulata</taxon>
        <taxon>Hydridae</taxon>
        <taxon>Hydra</taxon>
    </lineage>
</organism>
<feature type="region of interest" description="Disordered" evidence="14">
    <location>
        <begin position="463"/>
        <end position="505"/>
    </location>
</feature>
<dbReference type="InterPro" id="IPR013766">
    <property type="entry name" value="Thioredoxin_domain"/>
</dbReference>
<sequence>MKIFILFAFVSVIATELTEEKDVIVLTTDNWSEAVREDNNILVEFYAPWCGHCQTLEPEYAKAAKKLKDLKSTITLGKVDATVETKLAEKYGVKGFPTLKFFKSGKEQEYNGGRTEAEIISWLNKKTGPPAAVVASAEELKVFVDAREVAVVGFFANQDSDLAKVFLNVADSTDDIEFAITTPSNSGEYAVTEDKIVVFKKFDDLRADYTGNADEASLKSFVRGESIALVTEFTDEVASKIFGGDIKSHILLFVSKKAENFKETINQFTEAAKQFKGKVLFIYIDSDFDENSRIMEFFGLKVEDIPTLRIIKLEGDMTKYVPETKEINKDTISSFVLAFVEGKLKPFLMSADIPEDWDKNPVKVLVGKNFAEVVYAEKNVLVEFYAPWCGHCKQLAPIWEKLGEKYAENPDIIIAKMDSTTNEVEDVKISSFPTIKYFPKEGGVIDYNGGRTLEDFVKFIESGGKDGASAPDDDSTDEPIEAGEEGEEVSEEGEEVDASNVKTEL</sequence>
<dbReference type="NCBIfam" id="TIGR01130">
    <property type="entry name" value="ER_PDI_fam"/>
    <property type="match status" value="1"/>
</dbReference>
<evidence type="ECO:0000256" key="12">
    <source>
        <dbReference type="RuleBase" id="RU004208"/>
    </source>
</evidence>
<feature type="signal peptide" evidence="15">
    <location>
        <begin position="1"/>
        <end position="15"/>
    </location>
</feature>
<dbReference type="FunFam" id="3.40.30.10:FF:000023">
    <property type="entry name" value="Protein disulfide-isomerase"/>
    <property type="match status" value="1"/>
</dbReference>
<dbReference type="FunFam" id="3.40.30.10:FF:000027">
    <property type="entry name" value="protein disulfide-isomerase A2"/>
    <property type="match status" value="1"/>
</dbReference>
<evidence type="ECO:0000256" key="4">
    <source>
        <dbReference type="ARBA" id="ARBA00012723"/>
    </source>
</evidence>
<dbReference type="InterPro" id="IPR017937">
    <property type="entry name" value="Thioredoxin_CS"/>
</dbReference>
<keyword evidence="9 13" id="KW-0413">Isomerase</keyword>
<feature type="disulfide bond" description="Redox-active" evidence="11">
    <location>
        <begin position="389"/>
        <end position="392"/>
    </location>
</feature>
<feature type="domain" description="Thioredoxin" evidence="16">
    <location>
        <begin position="3"/>
        <end position="128"/>
    </location>
</feature>
<dbReference type="CDD" id="cd02961">
    <property type="entry name" value="PDI_a_family"/>
    <property type="match status" value="1"/>
</dbReference>
<dbReference type="PROSITE" id="PS00194">
    <property type="entry name" value="THIOREDOXIN_1"/>
    <property type="match status" value="2"/>
</dbReference>
<dbReference type="CDD" id="cd02982">
    <property type="entry name" value="PDI_b'_family"/>
    <property type="match status" value="1"/>
</dbReference>
<dbReference type="Pfam" id="PF00085">
    <property type="entry name" value="Thioredoxin"/>
    <property type="match status" value="2"/>
</dbReference>
<feature type="domain" description="Thioredoxin" evidence="16">
    <location>
        <begin position="326"/>
        <end position="465"/>
    </location>
</feature>
<dbReference type="CDD" id="cd02995">
    <property type="entry name" value="PDI_a_PDI_a'_C"/>
    <property type="match status" value="1"/>
</dbReference>
<accession>T2MHU7</accession>
<comment type="catalytic activity">
    <reaction evidence="1 13">
        <text>Catalyzes the rearrangement of -S-S- bonds in proteins.</text>
        <dbReference type="EC" id="5.3.4.1"/>
    </reaction>
</comment>
<evidence type="ECO:0000256" key="11">
    <source>
        <dbReference type="PIRSR" id="PIRSR605792-51"/>
    </source>
</evidence>
<dbReference type="FunFam" id="3.40.30.10:FF:000030">
    <property type="entry name" value="Protein disulfide-isomerase"/>
    <property type="match status" value="1"/>
</dbReference>
<dbReference type="GO" id="GO:0003756">
    <property type="term" value="F:protein disulfide isomerase activity"/>
    <property type="evidence" value="ECO:0007669"/>
    <property type="project" value="UniProtKB-EC"/>
</dbReference>
<dbReference type="AlphaFoldDB" id="T2MHU7"/>
<dbReference type="GO" id="GO:0034976">
    <property type="term" value="P:response to endoplasmic reticulum stress"/>
    <property type="evidence" value="ECO:0007669"/>
    <property type="project" value="TreeGrafter"/>
</dbReference>
<dbReference type="InterPro" id="IPR005788">
    <property type="entry name" value="PDI_thioredoxin-like_dom"/>
</dbReference>
<evidence type="ECO:0000256" key="15">
    <source>
        <dbReference type="SAM" id="SignalP"/>
    </source>
</evidence>
<keyword evidence="10 11" id="KW-0676">Redox-active center</keyword>
<keyword evidence="5 15" id="KW-0732">Signal</keyword>
<evidence type="ECO:0000256" key="6">
    <source>
        <dbReference type="ARBA" id="ARBA00022737"/>
    </source>
</evidence>
<dbReference type="PROSITE" id="PS51352">
    <property type="entry name" value="THIOREDOXIN_2"/>
    <property type="match status" value="2"/>
</dbReference>
<dbReference type="GO" id="GO:0006457">
    <property type="term" value="P:protein folding"/>
    <property type="evidence" value="ECO:0007669"/>
    <property type="project" value="TreeGrafter"/>
</dbReference>
<dbReference type="PANTHER" id="PTHR18929:SF240">
    <property type="entry name" value="PROTEIN DISULFIDE-ISOMERASE"/>
    <property type="match status" value="1"/>
</dbReference>
<keyword evidence="6" id="KW-0677">Repeat</keyword>
<dbReference type="GO" id="GO:0005788">
    <property type="term" value="C:endoplasmic reticulum lumen"/>
    <property type="evidence" value="ECO:0007669"/>
    <property type="project" value="UniProtKB-SubCell"/>
</dbReference>
<dbReference type="InterPro" id="IPR036249">
    <property type="entry name" value="Thioredoxin-like_sf"/>
</dbReference>
<dbReference type="EMBL" id="HAAD01005255">
    <property type="protein sequence ID" value="CDG71487.1"/>
    <property type="molecule type" value="mRNA"/>
</dbReference>
<evidence type="ECO:0000259" key="16">
    <source>
        <dbReference type="PROSITE" id="PS51352"/>
    </source>
</evidence>
<keyword evidence="7" id="KW-0256">Endoplasmic reticulum</keyword>
<dbReference type="EC" id="5.3.4.1" evidence="4 13"/>
<feature type="chain" id="PRO_5012542573" description="Protein disulfide-isomerase" evidence="15">
    <location>
        <begin position="16"/>
        <end position="505"/>
    </location>
</feature>
<feature type="disulfide bond" description="Redox-active" evidence="11">
    <location>
        <begin position="50"/>
        <end position="53"/>
    </location>
</feature>
<gene>
    <name evidence="17" type="primary">P4HB</name>
</gene>
<dbReference type="InterPro" id="IPR005792">
    <property type="entry name" value="Prot_disulphide_isomerase"/>
</dbReference>
<evidence type="ECO:0000313" key="17">
    <source>
        <dbReference type="EMBL" id="CDG71487.1"/>
    </source>
</evidence>
<keyword evidence="8 11" id="KW-1015">Disulfide bond</keyword>
<comment type="similarity">
    <text evidence="3 12">Belongs to the protein disulfide isomerase family.</text>
</comment>
<dbReference type="PRINTS" id="PR00421">
    <property type="entry name" value="THIOREDOXIN"/>
</dbReference>
<dbReference type="OrthoDB" id="427280at2759"/>
<evidence type="ECO:0000256" key="14">
    <source>
        <dbReference type="SAM" id="MobiDB-lite"/>
    </source>
</evidence>
<dbReference type="Gene3D" id="3.40.30.10">
    <property type="entry name" value="Glutaredoxin"/>
    <property type="match status" value="4"/>
</dbReference>